<dbReference type="AlphaFoldDB" id="A0A6P7TRT2"/>
<dbReference type="PANTHER" id="PTHR24028">
    <property type="entry name" value="CADHERIN-87A"/>
    <property type="match status" value="1"/>
</dbReference>
<keyword evidence="7" id="KW-0325">Glycoprotein</keyword>
<evidence type="ECO:0000259" key="9">
    <source>
        <dbReference type="PROSITE" id="PS50268"/>
    </source>
</evidence>
<dbReference type="PROSITE" id="PS00232">
    <property type="entry name" value="CADHERIN_1"/>
    <property type="match status" value="2"/>
</dbReference>
<evidence type="ECO:0000256" key="3">
    <source>
        <dbReference type="ARBA" id="ARBA00022737"/>
    </source>
</evidence>
<feature type="domain" description="Cadherin" evidence="9">
    <location>
        <begin position="211"/>
        <end position="317"/>
    </location>
</feature>
<evidence type="ECO:0000313" key="11">
    <source>
        <dbReference type="RefSeq" id="XP_029654939.1"/>
    </source>
</evidence>
<dbReference type="RefSeq" id="XP_029654939.1">
    <property type="nucleotide sequence ID" value="XM_029799079.1"/>
</dbReference>
<gene>
    <name evidence="11" type="primary">LOC115228506</name>
</gene>
<evidence type="ECO:0000256" key="4">
    <source>
        <dbReference type="ARBA" id="ARBA00022837"/>
    </source>
</evidence>
<dbReference type="GO" id="GO:0005509">
    <property type="term" value="F:calcium ion binding"/>
    <property type="evidence" value="ECO:0007669"/>
    <property type="project" value="UniProtKB-UniRule"/>
</dbReference>
<dbReference type="PROSITE" id="PS50268">
    <property type="entry name" value="CADHERIN_2"/>
    <property type="match status" value="4"/>
</dbReference>
<evidence type="ECO:0000256" key="2">
    <source>
        <dbReference type="ARBA" id="ARBA00022692"/>
    </source>
</evidence>
<dbReference type="PANTHER" id="PTHR24028:SF146">
    <property type="entry name" value="CADHERIN 96CB, ISOFORM D-RELATED"/>
    <property type="match status" value="1"/>
</dbReference>
<keyword evidence="2" id="KW-0812">Transmembrane</keyword>
<keyword evidence="6" id="KW-0472">Membrane</keyword>
<keyword evidence="10" id="KW-1185">Reference proteome</keyword>
<dbReference type="PRINTS" id="PR00205">
    <property type="entry name" value="CADHERIN"/>
</dbReference>
<proteinExistence type="predicted"/>
<dbReference type="GO" id="GO:0007156">
    <property type="term" value="P:homophilic cell adhesion via plasma membrane adhesion molecules"/>
    <property type="evidence" value="ECO:0007669"/>
    <property type="project" value="InterPro"/>
</dbReference>
<dbReference type="InterPro" id="IPR050174">
    <property type="entry name" value="Protocadherin/Cadherin-CA"/>
</dbReference>
<protein>
    <submittedName>
        <fullName evidence="11">Protocadherin beta-12-like</fullName>
    </submittedName>
</protein>
<feature type="domain" description="Cadherin" evidence="9">
    <location>
        <begin position="328"/>
        <end position="432"/>
    </location>
</feature>
<dbReference type="InterPro" id="IPR015919">
    <property type="entry name" value="Cadherin-like_sf"/>
</dbReference>
<keyword evidence="5" id="KW-1133">Transmembrane helix</keyword>
<dbReference type="CDD" id="cd11304">
    <property type="entry name" value="Cadherin_repeat"/>
    <property type="match status" value="3"/>
</dbReference>
<dbReference type="Gene3D" id="2.60.40.60">
    <property type="entry name" value="Cadherins"/>
    <property type="match status" value="5"/>
</dbReference>
<dbReference type="InterPro" id="IPR020894">
    <property type="entry name" value="Cadherin_CS"/>
</dbReference>
<dbReference type="SUPFAM" id="SSF49313">
    <property type="entry name" value="Cadherin-like"/>
    <property type="match status" value="4"/>
</dbReference>
<evidence type="ECO:0000256" key="8">
    <source>
        <dbReference type="PROSITE-ProRule" id="PRU00043"/>
    </source>
</evidence>
<name>A0A6P7TRT2_9MOLL</name>
<sequence>MLEEESYKFTKDIIKDGHFEDSAVYGVQIIDDFWKNYFYLNHRRLLVLKDKIDREELCPQSSYGSTKICLISFVISVSLQEKTTLEKRFVDFIKVNIEVVDMNDNPPIFPSDSVEYNVSENSKIGDIILLERAIDADGWNHFLKSYKLEPASLVEFPFELSNKQDTFLKITKRLILQEYNFNLVASDVIHETKLAVKIKIKKSNSVIPKFSNSTDFIFVDENTQIGALLYHAKTNMMNKDDMFIYSFGMDKTTDKAKAFFTINHTSGIISLKKSLDFEAIQSFEMVIVAHIKHDNKKVGKMKLVVNVLDVNDNSPVIKVISKHQKVKQLNEKSFFVPENEPINTALLYIAVSDRDSKENGRVTCHVSENRFLFLQSITRNLFALILTKTVDFENCEKFDATMICHDHGKEQKIKNLIFDFFVTDVNDNRPFFTQTRYETILWIQKVDLKEYPILTVNAFDQDRGTNSDICYSILNSHDTPFEIDN</sequence>
<dbReference type="Proteomes" id="UP000515154">
    <property type="component" value="Unplaced"/>
</dbReference>
<organism evidence="10 11">
    <name type="scientific">Octopus sinensis</name>
    <name type="common">East Asian common octopus</name>
    <dbReference type="NCBI Taxonomy" id="2607531"/>
    <lineage>
        <taxon>Eukaryota</taxon>
        <taxon>Metazoa</taxon>
        <taxon>Spiralia</taxon>
        <taxon>Lophotrochozoa</taxon>
        <taxon>Mollusca</taxon>
        <taxon>Cephalopoda</taxon>
        <taxon>Coleoidea</taxon>
        <taxon>Octopodiformes</taxon>
        <taxon>Octopoda</taxon>
        <taxon>Incirrata</taxon>
        <taxon>Octopodidae</taxon>
        <taxon>Octopus</taxon>
    </lineage>
</organism>
<feature type="domain" description="Cadherin" evidence="9">
    <location>
        <begin position="110"/>
        <end position="210"/>
    </location>
</feature>
<evidence type="ECO:0000313" key="10">
    <source>
        <dbReference type="Proteomes" id="UP000515154"/>
    </source>
</evidence>
<dbReference type="KEGG" id="osn:115228506"/>
<evidence type="ECO:0000256" key="1">
    <source>
        <dbReference type="ARBA" id="ARBA00004167"/>
    </source>
</evidence>
<dbReference type="InterPro" id="IPR002126">
    <property type="entry name" value="Cadherin-like_dom"/>
</dbReference>
<feature type="domain" description="Cadherin" evidence="9">
    <location>
        <begin position="31"/>
        <end position="109"/>
    </location>
</feature>
<evidence type="ECO:0000256" key="5">
    <source>
        <dbReference type="ARBA" id="ARBA00022989"/>
    </source>
</evidence>
<keyword evidence="4 8" id="KW-0106">Calcium</keyword>
<accession>A0A6P7TRT2</accession>
<reference evidence="11" key="1">
    <citation type="submission" date="2025-08" db="UniProtKB">
        <authorList>
            <consortium name="RefSeq"/>
        </authorList>
    </citation>
    <scope>IDENTIFICATION</scope>
</reference>
<dbReference type="SMART" id="SM00112">
    <property type="entry name" value="CA"/>
    <property type="match status" value="2"/>
</dbReference>
<comment type="subcellular location">
    <subcellularLocation>
        <location evidence="1">Membrane</location>
        <topology evidence="1">Single-pass membrane protein</topology>
    </subcellularLocation>
</comment>
<keyword evidence="3" id="KW-0677">Repeat</keyword>
<dbReference type="GO" id="GO:0005886">
    <property type="term" value="C:plasma membrane"/>
    <property type="evidence" value="ECO:0007669"/>
    <property type="project" value="InterPro"/>
</dbReference>
<evidence type="ECO:0000256" key="6">
    <source>
        <dbReference type="ARBA" id="ARBA00023136"/>
    </source>
</evidence>
<evidence type="ECO:0000256" key="7">
    <source>
        <dbReference type="ARBA" id="ARBA00023180"/>
    </source>
</evidence>